<sequence length="115" mass="12423">MLAALKQLVTDVDGAWAAALGGLDGLLVDGHSEADVDLTLLIAEHAGLLRAAKQAYEQTLSGGTPSEWFLRGETLSAYVLPIQEFFLLLILDGYGNLGQARMYGRQTLKELEAYL</sequence>
<dbReference type="OrthoDB" id="73205at2"/>
<organism evidence="2 3">
    <name type="scientific">Deinococcus irradiatisoli</name>
    <dbReference type="NCBI Taxonomy" id="2202254"/>
    <lineage>
        <taxon>Bacteria</taxon>
        <taxon>Thermotogati</taxon>
        <taxon>Deinococcota</taxon>
        <taxon>Deinococci</taxon>
        <taxon>Deinococcales</taxon>
        <taxon>Deinococcaceae</taxon>
        <taxon>Deinococcus</taxon>
    </lineage>
</organism>
<gene>
    <name evidence="2" type="ORF">DKM44_05440</name>
</gene>
<keyword evidence="3" id="KW-1185">Reference proteome</keyword>
<dbReference type="RefSeq" id="WP_109826023.1">
    <property type="nucleotide sequence ID" value="NZ_CP029494.1"/>
</dbReference>
<dbReference type="KEGG" id="dez:DKM44_05440"/>
<evidence type="ECO:0000313" key="2">
    <source>
        <dbReference type="EMBL" id="AWN22740.1"/>
    </source>
</evidence>
<dbReference type="InterPro" id="IPR004942">
    <property type="entry name" value="Roadblock/LAMTOR2_dom"/>
</dbReference>
<dbReference type="SMART" id="SM00960">
    <property type="entry name" value="Robl_LC7"/>
    <property type="match status" value="1"/>
</dbReference>
<proteinExistence type="predicted"/>
<accession>A0A2Z3JH99</accession>
<reference evidence="2 3" key="1">
    <citation type="submission" date="2018-05" db="EMBL/GenBank/DDBJ databases">
        <title>Complete Genome Sequence of Deinococcus sp. strain 17bor-2.</title>
        <authorList>
            <person name="Srinivasan S."/>
        </authorList>
    </citation>
    <scope>NUCLEOTIDE SEQUENCE [LARGE SCALE GENOMIC DNA]</scope>
    <source>
        <strain evidence="2 3">17bor-2</strain>
    </source>
</reference>
<dbReference type="Pfam" id="PF03259">
    <property type="entry name" value="Robl_LC7"/>
    <property type="match status" value="1"/>
</dbReference>
<evidence type="ECO:0000259" key="1">
    <source>
        <dbReference type="SMART" id="SM00960"/>
    </source>
</evidence>
<protein>
    <recommendedName>
        <fullName evidence="1">Roadblock/LAMTOR2 domain-containing protein</fullName>
    </recommendedName>
</protein>
<dbReference type="EMBL" id="CP029494">
    <property type="protein sequence ID" value="AWN22740.1"/>
    <property type="molecule type" value="Genomic_DNA"/>
</dbReference>
<feature type="domain" description="Roadblock/LAMTOR2" evidence="1">
    <location>
        <begin position="2"/>
        <end position="91"/>
    </location>
</feature>
<dbReference type="SUPFAM" id="SSF103196">
    <property type="entry name" value="Roadblock/LC7 domain"/>
    <property type="match status" value="1"/>
</dbReference>
<dbReference type="Proteomes" id="UP000245368">
    <property type="component" value="Chromosome"/>
</dbReference>
<evidence type="ECO:0000313" key="3">
    <source>
        <dbReference type="Proteomes" id="UP000245368"/>
    </source>
</evidence>
<name>A0A2Z3JH99_9DEIO</name>
<dbReference type="Gene3D" id="3.30.450.30">
    <property type="entry name" value="Dynein light chain 2a, cytoplasmic"/>
    <property type="match status" value="1"/>
</dbReference>
<dbReference type="AlphaFoldDB" id="A0A2Z3JH99"/>